<name>A0AAV9PGN3_9PEZI</name>
<gene>
    <name evidence="6" type="primary">MAK10</name>
    <name evidence="6" type="ORF">LTR77_002870</name>
</gene>
<organism evidence="6 7">
    <name type="scientific">Saxophila tyrrhenica</name>
    <dbReference type="NCBI Taxonomy" id="1690608"/>
    <lineage>
        <taxon>Eukaryota</taxon>
        <taxon>Fungi</taxon>
        <taxon>Dikarya</taxon>
        <taxon>Ascomycota</taxon>
        <taxon>Pezizomycotina</taxon>
        <taxon>Dothideomycetes</taxon>
        <taxon>Dothideomycetidae</taxon>
        <taxon>Mycosphaerellales</taxon>
        <taxon>Extremaceae</taxon>
        <taxon>Saxophila</taxon>
    </lineage>
</organism>
<dbReference type="EMBL" id="JAVRRT010000004">
    <property type="protein sequence ID" value="KAK5172750.1"/>
    <property type="molecule type" value="Genomic_DNA"/>
</dbReference>
<dbReference type="AlphaFoldDB" id="A0AAV9PGN3"/>
<comment type="subcellular location">
    <subcellularLocation>
        <location evidence="1">Cytoplasm</location>
    </subcellularLocation>
</comment>
<keyword evidence="7" id="KW-1185">Reference proteome</keyword>
<accession>A0AAV9PGN3</accession>
<feature type="domain" description="NAA35-like TPR repeats" evidence="5">
    <location>
        <begin position="327"/>
        <end position="700"/>
    </location>
</feature>
<dbReference type="PANTHER" id="PTHR21373:SF0">
    <property type="entry name" value="N-ALPHA-ACETYLTRANSFERASE 35, NATC AUXILIARY SUBUNIT"/>
    <property type="match status" value="1"/>
</dbReference>
<feature type="domain" description="NAA35-like N-terminal" evidence="4">
    <location>
        <begin position="40"/>
        <end position="205"/>
    </location>
</feature>
<dbReference type="InterPro" id="IPR007244">
    <property type="entry name" value="Naa35_N"/>
</dbReference>
<dbReference type="RefSeq" id="XP_064661468.1">
    <property type="nucleotide sequence ID" value="XM_064800129.1"/>
</dbReference>
<dbReference type="Pfam" id="PF04112">
    <property type="entry name" value="Mak10"/>
    <property type="match status" value="1"/>
</dbReference>
<keyword evidence="3" id="KW-0963">Cytoplasm</keyword>
<evidence type="ECO:0000313" key="6">
    <source>
        <dbReference type="EMBL" id="KAK5172750.1"/>
    </source>
</evidence>
<comment type="similarity">
    <text evidence="2">Belongs to the MAK10 family.</text>
</comment>
<proteinExistence type="inferred from homology"/>
<dbReference type="InterPro" id="IPR057983">
    <property type="entry name" value="NAA35-like_N"/>
</dbReference>
<dbReference type="PANTHER" id="PTHR21373">
    <property type="entry name" value="GLUCOSE REPRESSIBLE PROTEIN MAK10"/>
    <property type="match status" value="1"/>
</dbReference>
<reference evidence="6 7" key="1">
    <citation type="submission" date="2023-08" db="EMBL/GenBank/DDBJ databases">
        <title>Black Yeasts Isolated from many extreme environments.</title>
        <authorList>
            <person name="Coleine C."/>
            <person name="Stajich J.E."/>
            <person name="Selbmann L."/>
        </authorList>
    </citation>
    <scope>NUCLEOTIDE SEQUENCE [LARGE SCALE GENOMIC DNA]</scope>
    <source>
        <strain evidence="6 7">CCFEE 5935</strain>
    </source>
</reference>
<dbReference type="Pfam" id="PF25789">
    <property type="entry name" value="TPR_NAA35"/>
    <property type="match status" value="1"/>
</dbReference>
<evidence type="ECO:0000313" key="7">
    <source>
        <dbReference type="Proteomes" id="UP001337655"/>
    </source>
</evidence>
<dbReference type="Proteomes" id="UP001337655">
    <property type="component" value="Unassembled WGS sequence"/>
</dbReference>
<evidence type="ECO:0000259" key="4">
    <source>
        <dbReference type="Pfam" id="PF04112"/>
    </source>
</evidence>
<protein>
    <submittedName>
        <fullName evidence="6">N-alpha-acetyltransferase, non-catalitic subunit</fullName>
    </submittedName>
</protein>
<evidence type="ECO:0000259" key="5">
    <source>
        <dbReference type="Pfam" id="PF25789"/>
    </source>
</evidence>
<evidence type="ECO:0000256" key="3">
    <source>
        <dbReference type="ARBA" id="ARBA00022490"/>
    </source>
</evidence>
<dbReference type="GeneID" id="89924217"/>
<evidence type="ECO:0000256" key="2">
    <source>
        <dbReference type="ARBA" id="ARBA00006289"/>
    </source>
</evidence>
<dbReference type="InterPro" id="IPR057982">
    <property type="entry name" value="TPR_NAA35"/>
</dbReference>
<evidence type="ECO:0000256" key="1">
    <source>
        <dbReference type="ARBA" id="ARBA00004496"/>
    </source>
</evidence>
<comment type="caution">
    <text evidence="6">The sequence shown here is derived from an EMBL/GenBank/DDBJ whole genome shotgun (WGS) entry which is preliminary data.</text>
</comment>
<dbReference type="GO" id="GO:0031417">
    <property type="term" value="C:NatC complex"/>
    <property type="evidence" value="ECO:0007669"/>
    <property type="project" value="InterPro"/>
</dbReference>
<sequence length="735" mass="83723">MSDTVSRLHQEAEEAKRVWTPRVKDITQDFTTASNKLEGGQLVKDEWFTLFESVGALEIMDPKMDSGYVPPDDTFEADFDPVRPLDLPEVLWVIDQIHSLEILWHAGYPLSQTVFTSLHMDRILDPQQPRMPSLYLHAADKEVNAALTEEQSLGHALLTAYCVAVAKCCALVVELVQSQNYYEEEDFVTHMFGRELLPRVSLEEALELVDAATSRLRKSKTVDAEMKEALQQRMIFRTTFLCALADGGDESRWERMVGLLGRIKTSHEIAKPLPEAFSEKVQRQLATSTPPRPMLTTSWDEACKKWTKMIEDVVAVNRLTDINIVQSPASLQRAMWAFSYRGEPFALPRAIIQDCLFGDQAIRGQIPQYDLLLADIRDLVLAGDPIADPASFQVEVTTDPRHICSRLMEGFMDKAIEEYLNFYRMVCQNRCRIRRLFTQSIAILDAMEMEAMKVDRELIKSSPGLKLNDPKSGRAVSLSPLSSWAKFYRLRILAWTIQLGFETEIYLPYELAGMYWFLSRLSEQRNDLIQQVLLFTVGRAKRLGKDRNALADCLLSEQYLQSLHAMYEITRLLAEALWKLFTLLTSTGVVKKPKQDFTTQQLLYEARMKPYLCLTNDTVPSADDFALATTQNASLEQTCTDIDDCIKSAKELLVKARKLTPEQAKFVGTDEEWKREVKGLEATCIAVTVACSQVRSAGKKYGEDHLAKRLECKIERRWAEWWVVPSVKVKADTKP</sequence>